<dbReference type="AlphaFoldDB" id="A0A0Q3EHR0"/>
<dbReference type="OrthoDB" id="417175at2759"/>
<feature type="compositionally biased region" description="Polar residues" evidence="1">
    <location>
        <begin position="1"/>
        <end position="13"/>
    </location>
</feature>
<reference evidence="2" key="2">
    <citation type="submission" date="2017-06" db="EMBL/GenBank/DDBJ databases">
        <title>WGS assembly of Brachypodium distachyon.</title>
        <authorList>
            <consortium name="The International Brachypodium Initiative"/>
            <person name="Lucas S."/>
            <person name="Harmon-Smith M."/>
            <person name="Lail K."/>
            <person name="Tice H."/>
            <person name="Grimwood J."/>
            <person name="Bruce D."/>
            <person name="Barry K."/>
            <person name="Shu S."/>
            <person name="Lindquist E."/>
            <person name="Wang M."/>
            <person name="Pitluck S."/>
            <person name="Vogel J.P."/>
            <person name="Garvin D.F."/>
            <person name="Mockler T.C."/>
            <person name="Schmutz J."/>
            <person name="Rokhsar D."/>
            <person name="Bevan M.W."/>
        </authorList>
    </citation>
    <scope>NUCLEOTIDE SEQUENCE</scope>
    <source>
        <strain evidence="2">Bd21</strain>
    </source>
</reference>
<dbReference type="Gramene" id="KQJ85836">
    <property type="protein sequence ID" value="KQJ85836"/>
    <property type="gene ID" value="BRADI_4g01935v3"/>
</dbReference>
<proteinExistence type="predicted"/>
<gene>
    <name evidence="2" type="ORF">BRADI_4g01935v3</name>
</gene>
<dbReference type="EnsemblPlants" id="KQJ85836">
    <property type="protein sequence ID" value="KQJ85836"/>
    <property type="gene ID" value="BRADI_4g01935v3"/>
</dbReference>
<evidence type="ECO:0000313" key="2">
    <source>
        <dbReference type="EMBL" id="KQJ85836.1"/>
    </source>
</evidence>
<organism evidence="2">
    <name type="scientific">Brachypodium distachyon</name>
    <name type="common">Purple false brome</name>
    <name type="synonym">Trachynia distachya</name>
    <dbReference type="NCBI Taxonomy" id="15368"/>
    <lineage>
        <taxon>Eukaryota</taxon>
        <taxon>Viridiplantae</taxon>
        <taxon>Streptophyta</taxon>
        <taxon>Embryophyta</taxon>
        <taxon>Tracheophyta</taxon>
        <taxon>Spermatophyta</taxon>
        <taxon>Magnoliopsida</taxon>
        <taxon>Liliopsida</taxon>
        <taxon>Poales</taxon>
        <taxon>Poaceae</taxon>
        <taxon>BOP clade</taxon>
        <taxon>Pooideae</taxon>
        <taxon>Stipodae</taxon>
        <taxon>Brachypodieae</taxon>
        <taxon>Brachypodium</taxon>
    </lineage>
</organism>
<evidence type="ECO:0000313" key="3">
    <source>
        <dbReference type="EnsemblPlants" id="KQJ85836"/>
    </source>
</evidence>
<accession>A0A0Q3EHR0</accession>
<dbReference type="Proteomes" id="UP000008810">
    <property type="component" value="Chromosome 4"/>
</dbReference>
<evidence type="ECO:0000256" key="1">
    <source>
        <dbReference type="SAM" id="MobiDB-lite"/>
    </source>
</evidence>
<protein>
    <submittedName>
        <fullName evidence="2 3">Uncharacterized protein</fullName>
    </submittedName>
</protein>
<keyword evidence="4" id="KW-1185">Reference proteome</keyword>
<dbReference type="InParanoid" id="A0A0Q3EHR0"/>
<evidence type="ECO:0000313" key="4">
    <source>
        <dbReference type="Proteomes" id="UP000008810"/>
    </source>
</evidence>
<reference evidence="2 3" key="1">
    <citation type="journal article" date="2010" name="Nature">
        <title>Genome sequencing and analysis of the model grass Brachypodium distachyon.</title>
        <authorList>
            <consortium name="International Brachypodium Initiative"/>
        </authorList>
    </citation>
    <scope>NUCLEOTIDE SEQUENCE [LARGE SCALE GENOMIC DNA]</scope>
    <source>
        <strain evidence="2 3">Bd21</strain>
    </source>
</reference>
<name>A0A0Q3EHR0_BRADI</name>
<feature type="region of interest" description="Disordered" evidence="1">
    <location>
        <begin position="1"/>
        <end position="51"/>
    </location>
</feature>
<sequence length="51" mass="5760">MSSDFSTTTTSKVGQIRRMPPSRWEGTAATVERRRCKKKLRKAMDTLSSPS</sequence>
<reference evidence="3" key="3">
    <citation type="submission" date="2018-08" db="UniProtKB">
        <authorList>
            <consortium name="EnsemblPlants"/>
        </authorList>
    </citation>
    <scope>IDENTIFICATION</scope>
    <source>
        <strain evidence="3">cv. Bd21</strain>
    </source>
</reference>
<dbReference type="EMBL" id="CM000883">
    <property type="protein sequence ID" value="KQJ85836.1"/>
    <property type="molecule type" value="Genomic_DNA"/>
</dbReference>